<evidence type="ECO:0000256" key="2">
    <source>
        <dbReference type="SAM" id="MobiDB-lite"/>
    </source>
</evidence>
<dbReference type="Pfam" id="PF02369">
    <property type="entry name" value="Big_1"/>
    <property type="match status" value="1"/>
</dbReference>
<evidence type="ECO:0000313" key="5">
    <source>
        <dbReference type="EMBL" id="ETA68531.1"/>
    </source>
</evidence>
<dbReference type="InterPro" id="IPR008964">
    <property type="entry name" value="Invasin/intimin_cell_adhesion"/>
</dbReference>
<keyword evidence="3" id="KW-1133">Transmembrane helix</keyword>
<feature type="domain" description="Big-1" evidence="4">
    <location>
        <begin position="312"/>
        <end position="407"/>
    </location>
</feature>
<dbReference type="Proteomes" id="UP000019483">
    <property type="component" value="Unassembled WGS sequence"/>
</dbReference>
<evidence type="ECO:0000256" key="3">
    <source>
        <dbReference type="SAM" id="Phobius"/>
    </source>
</evidence>
<dbReference type="PROSITE" id="PS51127">
    <property type="entry name" value="BIG1"/>
    <property type="match status" value="1"/>
</dbReference>
<feature type="compositionally biased region" description="Low complexity" evidence="2">
    <location>
        <begin position="246"/>
        <end position="256"/>
    </location>
</feature>
<comment type="caution">
    <text evidence="5">The sequence shown here is derived from an EMBL/GenBank/DDBJ whole genome shotgun (WGS) entry which is preliminary data.</text>
</comment>
<dbReference type="SUPFAM" id="SSF49373">
    <property type="entry name" value="Invasin/intimin cell-adhesion fragments"/>
    <property type="match status" value="1"/>
</dbReference>
<dbReference type="InterPro" id="IPR003344">
    <property type="entry name" value="Big_1_dom"/>
</dbReference>
<organism evidence="5 6">
    <name type="scientific">Methanolobus tindarius DSM 2278</name>
    <dbReference type="NCBI Taxonomy" id="1090322"/>
    <lineage>
        <taxon>Archaea</taxon>
        <taxon>Methanobacteriati</taxon>
        <taxon>Methanobacteriota</taxon>
        <taxon>Stenosarchaea group</taxon>
        <taxon>Methanomicrobia</taxon>
        <taxon>Methanosarcinales</taxon>
        <taxon>Methanosarcinaceae</taxon>
        <taxon>Methanolobus</taxon>
    </lineage>
</organism>
<dbReference type="InterPro" id="IPR026453">
    <property type="entry name" value="PGF_pre_PGF"/>
</dbReference>
<keyword evidence="3" id="KW-0812">Transmembrane</keyword>
<proteinExistence type="inferred from homology"/>
<dbReference type="AlphaFoldDB" id="W9DYV6"/>
<reference evidence="5 6" key="1">
    <citation type="submission" date="2013-08" db="EMBL/GenBank/DDBJ databases">
        <authorList>
            <consortium name="DOE Joint Genome Institute"/>
            <person name="Eisen J."/>
            <person name="Huntemann M."/>
            <person name="Han J."/>
            <person name="Chen A."/>
            <person name="Kyrpides N."/>
            <person name="Mavromatis K."/>
            <person name="Markowitz V."/>
            <person name="Palaniappan K."/>
            <person name="Ivanova N."/>
            <person name="Schaumberg A."/>
            <person name="Pati A."/>
            <person name="Liolios K."/>
            <person name="Nordberg H.P."/>
            <person name="Cantor M.N."/>
            <person name="Hua S.X."/>
            <person name="Woyke T."/>
        </authorList>
    </citation>
    <scope>NUCLEOTIDE SEQUENCE [LARGE SCALE GENOMIC DNA]</scope>
    <source>
        <strain evidence="5 6">DSM 2278</strain>
    </source>
</reference>
<feature type="transmembrane region" description="Helical" evidence="3">
    <location>
        <begin position="765"/>
        <end position="783"/>
    </location>
</feature>
<dbReference type="NCBIfam" id="TIGR04213">
    <property type="entry name" value="PGF_pre_PGF"/>
    <property type="match status" value="1"/>
</dbReference>
<sequence>MIKKTTYMYNQFIFFLLFVLIVLSLTLNVSASSLTPVVTEYGKISISVDGLGTSGTDIIQVEKPEGATVRSAYMTAASNWGGSQIPNGSITINGVDVNWDIEVNSNGWNNWADVTSIVESTINSAPAGRINFSITETSPSAVEGEALIVIFNDPSQARDNTVILLFGGQATTGDSFQIGLSEPIDKTNPDLLIDMGLAISYSAQTSSMATQVSNVDVNGQRLTSSAGGQDDGLLANGALVTVGGLDDSNSNPDDPNGAPTDTTYDDELYNILPYVSNGDTNITVFTQNPSNDDNIFFSYFFMQSTTAVVGEGAILSPSDSSCDVNAAQTLTARLQDDDGNALTEREVTFEVVSGPHSGVSYSSDTDVNGEATFTYTGTSAGTDVIEASFVGSSSDTVTSNQATVEWNTPVESPVYVRSPEESTLITKYDEDANFSIQSSVFSSYEWFVDGSPINVTGVTLYNNTNDSSMLSYCLVNSSQYIDQEHFFMGIYNVSVSVSNSSLGNSDLFSWTWTVTNSSASGGEDIEFMINRTPEILVVGGNKTLHFNTTDDENTDDDGVPCSISMVSFTTSNETNGVQIKVEVLDPSSLDASSADFSQESVYQYIDIGFNNESLVNEGSNSRDIEFRVLNNKDGGTLIVNTVYLRHWNSLVWEAYTPELTGKDDTYSYFIVRDVSGFSPFAVTCNYQYSSSSVTSTDGDLPAYLKKELLDEGSDVDVEAPGTAGGTGDDDILVVDLGMSSDVDMDSDVEVSSDEEISGTSGSSNIFPVVFVLVVAMIALFFVVKKRKDEEEQ</sequence>
<evidence type="ECO:0000256" key="1">
    <source>
        <dbReference type="ARBA" id="ARBA00010116"/>
    </source>
</evidence>
<accession>W9DYV6</accession>
<dbReference type="InterPro" id="IPR013783">
    <property type="entry name" value="Ig-like_fold"/>
</dbReference>
<protein>
    <submittedName>
        <fullName evidence="5">Ig-like domain group 1-containing protein</fullName>
    </submittedName>
</protein>
<keyword evidence="6" id="KW-1185">Reference proteome</keyword>
<name>W9DYV6_METTI</name>
<feature type="region of interest" description="Disordered" evidence="2">
    <location>
        <begin position="244"/>
        <end position="264"/>
    </location>
</feature>
<keyword evidence="3" id="KW-0472">Membrane</keyword>
<dbReference type="SMART" id="SM00634">
    <property type="entry name" value="BID_1"/>
    <property type="match status" value="1"/>
</dbReference>
<dbReference type="EMBL" id="AZAJ01000001">
    <property type="protein sequence ID" value="ETA68531.1"/>
    <property type="molecule type" value="Genomic_DNA"/>
</dbReference>
<evidence type="ECO:0000259" key="4">
    <source>
        <dbReference type="PROSITE" id="PS51127"/>
    </source>
</evidence>
<dbReference type="Gene3D" id="2.60.40.10">
    <property type="entry name" value="Immunoglobulins"/>
    <property type="match status" value="1"/>
</dbReference>
<comment type="similarity">
    <text evidence="1">Belongs to the intimin/invasin family.</text>
</comment>
<gene>
    <name evidence="5" type="ORF">MettiDRAFT_2004</name>
</gene>
<evidence type="ECO:0000313" key="6">
    <source>
        <dbReference type="Proteomes" id="UP000019483"/>
    </source>
</evidence>